<accession>A0A9W9H6J8</accession>
<dbReference type="EMBL" id="JAPQKL010000003">
    <property type="protein sequence ID" value="KAJ5138874.1"/>
    <property type="molecule type" value="Genomic_DNA"/>
</dbReference>
<feature type="region of interest" description="Disordered" evidence="1">
    <location>
        <begin position="292"/>
        <end position="313"/>
    </location>
</feature>
<reference evidence="2" key="2">
    <citation type="journal article" date="2023" name="IMA Fungus">
        <title>Comparative genomic study of the Penicillium genus elucidates a diverse pangenome and 15 lateral gene transfer events.</title>
        <authorList>
            <person name="Petersen C."/>
            <person name="Sorensen T."/>
            <person name="Nielsen M.R."/>
            <person name="Sondergaard T.E."/>
            <person name="Sorensen J.L."/>
            <person name="Fitzpatrick D.A."/>
            <person name="Frisvad J.C."/>
            <person name="Nielsen K.L."/>
        </authorList>
    </citation>
    <scope>NUCLEOTIDE SEQUENCE</scope>
    <source>
        <strain evidence="2">IBT 22155</strain>
    </source>
</reference>
<evidence type="ECO:0000313" key="2">
    <source>
        <dbReference type="EMBL" id="KAJ5138874.1"/>
    </source>
</evidence>
<dbReference type="GeneID" id="81403636"/>
<evidence type="ECO:0000256" key="1">
    <source>
        <dbReference type="SAM" id="MobiDB-lite"/>
    </source>
</evidence>
<feature type="compositionally biased region" description="Low complexity" evidence="1">
    <location>
        <begin position="99"/>
        <end position="115"/>
    </location>
</feature>
<name>A0A9W9H6J8_9EURO</name>
<proteinExistence type="predicted"/>
<dbReference type="OrthoDB" id="4366145at2759"/>
<dbReference type="Proteomes" id="UP001149079">
    <property type="component" value="Unassembled WGS sequence"/>
</dbReference>
<reference evidence="2" key="1">
    <citation type="submission" date="2022-11" db="EMBL/GenBank/DDBJ databases">
        <authorList>
            <person name="Petersen C."/>
        </authorList>
    </citation>
    <scope>NUCLEOTIDE SEQUENCE</scope>
    <source>
        <strain evidence="2">IBT 22155</strain>
    </source>
</reference>
<feature type="region of interest" description="Disordered" evidence="1">
    <location>
        <begin position="19"/>
        <end position="136"/>
    </location>
</feature>
<protein>
    <submittedName>
        <fullName evidence="2">Uncharacterized protein</fullName>
    </submittedName>
</protein>
<organism evidence="2 3">
    <name type="scientific">Penicillium bovifimosum</name>
    <dbReference type="NCBI Taxonomy" id="126998"/>
    <lineage>
        <taxon>Eukaryota</taxon>
        <taxon>Fungi</taxon>
        <taxon>Dikarya</taxon>
        <taxon>Ascomycota</taxon>
        <taxon>Pezizomycotina</taxon>
        <taxon>Eurotiomycetes</taxon>
        <taxon>Eurotiomycetidae</taxon>
        <taxon>Eurotiales</taxon>
        <taxon>Aspergillaceae</taxon>
        <taxon>Penicillium</taxon>
    </lineage>
</organism>
<feature type="compositionally biased region" description="Pro residues" evidence="1">
    <location>
        <begin position="64"/>
        <end position="73"/>
    </location>
</feature>
<dbReference type="RefSeq" id="XP_056523523.1">
    <property type="nucleotide sequence ID" value="XM_056664466.1"/>
</dbReference>
<keyword evidence="3" id="KW-1185">Reference proteome</keyword>
<sequence length="503" mass="55332">MFKHSLACLRPGGCKCNLGECSSESTPPVSQSKPESLGGVVASKRIRDDDTIELHVSVRAAQPSPEPAAPEPAPELITNNEPAPEPAPEPIPDNDEVVVIDSSSHGSSVRSGSESATDYTDPDTVMDSSHGSSVRSGSAIATEYIDRDIDMDRSSYGSSVRSGSAMAIEYIARDIDMDRSSHGSSVRSGSAMAIDDPDIVMDSSYGSSVRSGSEMAIDHIDRDIIMDRSSRESSVRPALHDPTKDYYLELRRFASAGAHYQTWIENPQAPGCTVKPATTTWRDMQKLHPRPWGSFDEGGVSMTSQLRGGDPESLQLSDKAKRAYLKARVSQSSAPGTRKTPYPDNHFEGRMAEGIIVVDFAIRNDGLYLSEVMRGLYTASWPIQTLRHIVFTDLEEMETGKWMQGTLFPDYIGMQWWEAVDKPPVQIERGTLPFAELLGTKLGKAVACLVLGAWPRGSMRIARAFVWNHRDVPQLRFDLELTNPKLMDLSWRAAIRKRVLDSV</sequence>
<evidence type="ECO:0000313" key="3">
    <source>
        <dbReference type="Proteomes" id="UP001149079"/>
    </source>
</evidence>
<feature type="compositionally biased region" description="Polar residues" evidence="1">
    <location>
        <begin position="20"/>
        <end position="34"/>
    </location>
</feature>
<comment type="caution">
    <text evidence="2">The sequence shown here is derived from an EMBL/GenBank/DDBJ whole genome shotgun (WGS) entry which is preliminary data.</text>
</comment>
<gene>
    <name evidence="2" type="ORF">N7515_003722</name>
</gene>
<dbReference type="AlphaFoldDB" id="A0A9W9H6J8"/>